<gene>
    <name evidence="1" type="ORF">DFP89_101449</name>
</gene>
<name>A0A368Z975_9RHOB</name>
<reference evidence="1 2" key="1">
    <citation type="submission" date="2018-07" db="EMBL/GenBank/DDBJ databases">
        <title>Genomic Encyclopedia of Type Strains, Phase III (KMG-III): the genomes of soil and plant-associated and newly described type strains.</title>
        <authorList>
            <person name="Whitman W."/>
        </authorList>
    </citation>
    <scope>NUCLEOTIDE SEQUENCE [LARGE SCALE GENOMIC DNA]</scope>
    <source>
        <strain evidence="1 2">CECT 8525</strain>
    </source>
</reference>
<dbReference type="AlphaFoldDB" id="A0A368Z975"/>
<dbReference type="RefSeq" id="WP_114347735.1">
    <property type="nucleotide sequence ID" value="NZ_QPJL01000001.1"/>
</dbReference>
<comment type="caution">
    <text evidence="1">The sequence shown here is derived from an EMBL/GenBank/DDBJ whole genome shotgun (WGS) entry which is preliminary data.</text>
</comment>
<dbReference type="Proteomes" id="UP000253345">
    <property type="component" value="Unassembled WGS sequence"/>
</dbReference>
<protein>
    <submittedName>
        <fullName evidence="1">Uncharacterized protein</fullName>
    </submittedName>
</protein>
<dbReference type="OrthoDB" id="5438497at2"/>
<accession>A0A368Z975</accession>
<keyword evidence="2" id="KW-1185">Reference proteome</keyword>
<organism evidence="1 2">
    <name type="scientific">Paracoccus lutimaris</name>
    <dbReference type="NCBI Taxonomy" id="1490030"/>
    <lineage>
        <taxon>Bacteria</taxon>
        <taxon>Pseudomonadati</taxon>
        <taxon>Pseudomonadota</taxon>
        <taxon>Alphaproteobacteria</taxon>
        <taxon>Rhodobacterales</taxon>
        <taxon>Paracoccaceae</taxon>
        <taxon>Paracoccus</taxon>
    </lineage>
</organism>
<evidence type="ECO:0000313" key="2">
    <source>
        <dbReference type="Proteomes" id="UP000253345"/>
    </source>
</evidence>
<evidence type="ECO:0000313" key="1">
    <source>
        <dbReference type="EMBL" id="RCW89010.1"/>
    </source>
</evidence>
<sequence>MSGGYNKKFVTKKEAFVMEHVFVGAVRPDVLPTQSGIFRFSIQDSASFKGCLEIVERAEGSGGIEAYWLPWEPGRVVSIDVAKDAKFFFTSRLDGCQFRAAALDGKTVKMMHVAGDRTGIGTTTETRNTAAQEELNDKKAWGRSRALSMSIEPGQEGPYRQVGYGGDISWCNVFGFRSGKAWHIWYQTCEYNKEEKRVQMNTQKLSYSLG</sequence>
<dbReference type="EMBL" id="QPJL01000001">
    <property type="protein sequence ID" value="RCW89010.1"/>
    <property type="molecule type" value="Genomic_DNA"/>
</dbReference>
<proteinExistence type="predicted"/>